<dbReference type="SUPFAM" id="SSF51430">
    <property type="entry name" value="NAD(P)-linked oxidoreductase"/>
    <property type="match status" value="1"/>
</dbReference>
<feature type="domain" description="NADP-dependent oxidoreductase" evidence="2">
    <location>
        <begin position="25"/>
        <end position="294"/>
    </location>
</feature>
<evidence type="ECO:0000313" key="3">
    <source>
        <dbReference type="EMBL" id="RXZ72252.1"/>
    </source>
</evidence>
<dbReference type="AlphaFoldDB" id="A0A4Q2L725"/>
<evidence type="ECO:0000256" key="1">
    <source>
        <dbReference type="ARBA" id="ARBA00023002"/>
    </source>
</evidence>
<dbReference type="InterPro" id="IPR050791">
    <property type="entry name" value="Aldo-Keto_reductase"/>
</dbReference>
<keyword evidence="1" id="KW-0560">Oxidoreductase</keyword>
<dbReference type="EMBL" id="SDPN01000006">
    <property type="protein sequence ID" value="RXZ72252.1"/>
    <property type="molecule type" value="Genomic_DNA"/>
</dbReference>
<evidence type="ECO:0000313" key="4">
    <source>
        <dbReference type="Proteomes" id="UP000293865"/>
    </source>
</evidence>
<dbReference type="Proteomes" id="UP000293865">
    <property type="component" value="Unassembled WGS sequence"/>
</dbReference>
<dbReference type="OrthoDB" id="9768793at2"/>
<dbReference type="GO" id="GO:0005737">
    <property type="term" value="C:cytoplasm"/>
    <property type="evidence" value="ECO:0007669"/>
    <property type="project" value="TreeGrafter"/>
</dbReference>
<dbReference type="InterPro" id="IPR023210">
    <property type="entry name" value="NADP_OxRdtase_dom"/>
</dbReference>
<accession>A0A4Q2L725</accession>
<dbReference type="Gene3D" id="3.20.20.100">
    <property type="entry name" value="NADP-dependent oxidoreductase domain"/>
    <property type="match status" value="1"/>
</dbReference>
<protein>
    <submittedName>
        <fullName evidence="3">Oxidoreductase</fullName>
    </submittedName>
</protein>
<gene>
    <name evidence="3" type="ORF">ESP51_05045</name>
</gene>
<dbReference type="CDD" id="cd19088">
    <property type="entry name" value="AKR_AKR13B1"/>
    <property type="match status" value="1"/>
</dbReference>
<reference evidence="3 4" key="1">
    <citation type="submission" date="2019-01" db="EMBL/GenBank/DDBJ databases">
        <title>Agromyces.</title>
        <authorList>
            <person name="Li J."/>
        </authorList>
    </citation>
    <scope>NUCLEOTIDE SEQUENCE [LARGE SCALE GENOMIC DNA]</scope>
    <source>
        <strain evidence="3 4">DSM 15934</strain>
    </source>
</reference>
<organism evidence="3 4">
    <name type="scientific">Agromyces albus</name>
    <dbReference type="NCBI Taxonomy" id="205332"/>
    <lineage>
        <taxon>Bacteria</taxon>
        <taxon>Bacillati</taxon>
        <taxon>Actinomycetota</taxon>
        <taxon>Actinomycetes</taxon>
        <taxon>Micrococcales</taxon>
        <taxon>Microbacteriaceae</taxon>
        <taxon>Agromyces</taxon>
    </lineage>
</organism>
<proteinExistence type="predicted"/>
<keyword evidence="4" id="KW-1185">Reference proteome</keyword>
<evidence type="ECO:0000259" key="2">
    <source>
        <dbReference type="Pfam" id="PF00248"/>
    </source>
</evidence>
<comment type="caution">
    <text evidence="3">The sequence shown here is derived from an EMBL/GenBank/DDBJ whole genome shotgun (WGS) entry which is preliminary data.</text>
</comment>
<sequence length="304" mass="32819">MTTTTDATSFADGFFLLGSDLPVRRIGLGTMRLTDATGDDTQAGAQIWHAPADPSEAIALLRHAVELGVQLIDTADAYALGESEELVAAALHPYPEDLVIATKVGNVRPSPTEWVPLGNPAYLKQQVELSLRRLRVETIDLLQLHRLDPAYTIADQVGALAELREQGKVRHIGLSEVNIDELREAQLVTPIAAVQNHYNLSARDHEAVLDCSTTAGIAFIPFFPLAIGDLARPGSSIDEVAAELEATPSQVALAWLLHRATNVLPIPGTTSIAHLEQNISATRLELTEAQLQRISPSETTERGQ</sequence>
<dbReference type="GO" id="GO:0016491">
    <property type="term" value="F:oxidoreductase activity"/>
    <property type="evidence" value="ECO:0007669"/>
    <property type="project" value="UniProtKB-KW"/>
</dbReference>
<dbReference type="InterPro" id="IPR036812">
    <property type="entry name" value="NAD(P)_OxRdtase_dom_sf"/>
</dbReference>
<dbReference type="Pfam" id="PF00248">
    <property type="entry name" value="Aldo_ket_red"/>
    <property type="match status" value="1"/>
</dbReference>
<dbReference type="PANTHER" id="PTHR43625:SF40">
    <property type="entry name" value="ALDO-KETO REDUCTASE YAKC [NADP(+)]"/>
    <property type="match status" value="1"/>
</dbReference>
<name>A0A4Q2L725_9MICO</name>
<dbReference type="PANTHER" id="PTHR43625">
    <property type="entry name" value="AFLATOXIN B1 ALDEHYDE REDUCTASE"/>
    <property type="match status" value="1"/>
</dbReference>
<dbReference type="RefSeq" id="WP_129519806.1">
    <property type="nucleotide sequence ID" value="NZ_SDPN01000006.1"/>
</dbReference>